<evidence type="ECO:0000259" key="1">
    <source>
        <dbReference type="PROSITE" id="PS51186"/>
    </source>
</evidence>
<protein>
    <recommendedName>
        <fullName evidence="1">N-acetyltransferase domain-containing protein</fullName>
    </recommendedName>
</protein>
<evidence type="ECO:0000313" key="2">
    <source>
        <dbReference type="EMBL" id="GEM83783.1"/>
    </source>
</evidence>
<dbReference type="PANTHER" id="PTHR13170">
    <property type="entry name" value="O-GLCNACASE"/>
    <property type="match status" value="1"/>
</dbReference>
<dbReference type="GO" id="GO:0016747">
    <property type="term" value="F:acyltransferase activity, transferring groups other than amino-acyl groups"/>
    <property type="evidence" value="ECO:0007669"/>
    <property type="project" value="InterPro"/>
</dbReference>
<dbReference type="PANTHER" id="PTHR13170:SF16">
    <property type="entry name" value="PROTEIN O-GLCNACASE"/>
    <property type="match status" value="1"/>
</dbReference>
<accession>A0A511R2F0</accession>
<reference evidence="2 3" key="1">
    <citation type="submission" date="2019-07" db="EMBL/GenBank/DDBJ databases">
        <title>Whole genome shotgun sequence of Meiothermus hypogaeus NBRC 106114.</title>
        <authorList>
            <person name="Hosoyama A."/>
            <person name="Uohara A."/>
            <person name="Ohji S."/>
            <person name="Ichikawa N."/>
        </authorList>
    </citation>
    <scope>NUCLEOTIDE SEQUENCE [LARGE SCALE GENOMIC DNA]</scope>
    <source>
        <strain evidence="2 3">NBRC 106114</strain>
    </source>
</reference>
<dbReference type="SUPFAM" id="SSF55729">
    <property type="entry name" value="Acyl-CoA N-acyltransferases (Nat)"/>
    <property type="match status" value="1"/>
</dbReference>
<dbReference type="InterPro" id="IPR000182">
    <property type="entry name" value="GNAT_dom"/>
</dbReference>
<proteinExistence type="predicted"/>
<dbReference type="PROSITE" id="PS51186">
    <property type="entry name" value="GNAT"/>
    <property type="match status" value="1"/>
</dbReference>
<gene>
    <name evidence="2" type="ORF">MHY01S_19490</name>
</gene>
<organism evidence="2 3">
    <name type="scientific">Meiothermus hypogaeus NBRC 106114</name>
    <dbReference type="NCBI Taxonomy" id="1227553"/>
    <lineage>
        <taxon>Bacteria</taxon>
        <taxon>Thermotogati</taxon>
        <taxon>Deinococcota</taxon>
        <taxon>Deinococci</taxon>
        <taxon>Thermales</taxon>
        <taxon>Thermaceae</taxon>
        <taxon>Meiothermus</taxon>
    </lineage>
</organism>
<dbReference type="OrthoDB" id="9797178at2"/>
<dbReference type="CDD" id="cd04301">
    <property type="entry name" value="NAT_SF"/>
    <property type="match status" value="1"/>
</dbReference>
<dbReference type="AlphaFoldDB" id="A0A511R2F0"/>
<sequence>MAFTIRPYAPPDLPHLYRVCLLTGDSGADASGLYRDPDLLGHFYAAPYAVHEPDLTFVLTDEEGVCGYVLGCRDSLQFAAWMEAEWLPPLRRRYPLPPEGDTSKDAAMIRLIHKGYIPSSLTPEYPAHLHIDLLPRAQGQGQGRRLMEVFLSRLRELGVPGVHLGVGQRNVGAVAFYERMGFVRLQTFPWGYEYGLKL</sequence>
<feature type="domain" description="N-acetyltransferase" evidence="1">
    <location>
        <begin position="3"/>
        <end position="198"/>
    </location>
</feature>
<name>A0A511R2F0_9DEIN</name>
<dbReference type="InterPro" id="IPR016181">
    <property type="entry name" value="Acyl_CoA_acyltransferase"/>
</dbReference>
<comment type="caution">
    <text evidence="2">The sequence shown here is derived from an EMBL/GenBank/DDBJ whole genome shotgun (WGS) entry which is preliminary data.</text>
</comment>
<dbReference type="EMBL" id="BJXL01000061">
    <property type="protein sequence ID" value="GEM83783.1"/>
    <property type="molecule type" value="Genomic_DNA"/>
</dbReference>
<dbReference type="InterPro" id="IPR051822">
    <property type="entry name" value="Glycosyl_Hydrolase_84"/>
</dbReference>
<dbReference type="Proteomes" id="UP000321197">
    <property type="component" value="Unassembled WGS sequence"/>
</dbReference>
<evidence type="ECO:0000313" key="3">
    <source>
        <dbReference type="Proteomes" id="UP000321197"/>
    </source>
</evidence>
<dbReference type="Pfam" id="PF00583">
    <property type="entry name" value="Acetyltransf_1"/>
    <property type="match status" value="1"/>
</dbReference>
<dbReference type="Gene3D" id="3.40.630.30">
    <property type="match status" value="1"/>
</dbReference>
<dbReference type="RefSeq" id="WP_119339706.1">
    <property type="nucleotide sequence ID" value="NZ_BJXL01000061.1"/>
</dbReference>